<feature type="compositionally biased region" description="Polar residues" evidence="1">
    <location>
        <begin position="28"/>
        <end position="47"/>
    </location>
</feature>
<evidence type="ECO:0000313" key="5">
    <source>
        <dbReference type="Proteomes" id="UP001259982"/>
    </source>
</evidence>
<evidence type="ECO:0000259" key="3">
    <source>
        <dbReference type="Pfam" id="PF01471"/>
    </source>
</evidence>
<dbReference type="RefSeq" id="WP_311660687.1">
    <property type="nucleotide sequence ID" value="NZ_JAVRHY010000027.1"/>
</dbReference>
<feature type="compositionally biased region" description="Low complexity" evidence="1">
    <location>
        <begin position="108"/>
        <end position="122"/>
    </location>
</feature>
<evidence type="ECO:0000256" key="2">
    <source>
        <dbReference type="SAM" id="Phobius"/>
    </source>
</evidence>
<dbReference type="Proteomes" id="UP001259982">
    <property type="component" value="Unassembled WGS sequence"/>
</dbReference>
<dbReference type="EMBL" id="JAVRHY010000027">
    <property type="protein sequence ID" value="MDT0619942.1"/>
    <property type="molecule type" value="Genomic_DNA"/>
</dbReference>
<protein>
    <submittedName>
        <fullName evidence="4">Peptidoglycan-binding domain-containing protein</fullName>
    </submittedName>
</protein>
<keyword evidence="2" id="KW-0812">Transmembrane</keyword>
<feature type="transmembrane region" description="Helical" evidence="2">
    <location>
        <begin position="75"/>
        <end position="93"/>
    </location>
</feature>
<evidence type="ECO:0000313" key="4">
    <source>
        <dbReference type="EMBL" id="MDT0619942.1"/>
    </source>
</evidence>
<feature type="region of interest" description="Disordered" evidence="1">
    <location>
        <begin position="101"/>
        <end position="141"/>
    </location>
</feature>
<gene>
    <name evidence="4" type="ORF">RM531_15850</name>
</gene>
<sequence>MSDKDNQNHGFRGLGSLADEAPKRVTVKKTTGTNHKASGTDSRNTGSSERDRRTAQTTTTSSSARNAPESGDDNSAAWVIGAIFAGVLLLAFVGEQLSDDSAVDQTDDYPSSTSYDLLSDTDIPSATSARSASGYESLRVEKPPTGRNRVLGISQIRWCIREELRIETLANWGNDYVDSHNTRVDNYNSRCAEFRYRVGNLSRARTDVSKYRSQIIAELESRYSRSTTPSRASESTSTRLGRAEIREIQSRLNERGFGAGREDGLMGPNTANAIRDYQKRANIPVTGRPSKTLIESLRTNKSIKQERSSSSNQRGASQPSLSENEPAVSFPMTFPP</sequence>
<feature type="region of interest" description="Disordered" evidence="1">
    <location>
        <begin position="284"/>
        <end position="336"/>
    </location>
</feature>
<comment type="caution">
    <text evidence="4">The sequence shown here is derived from an EMBL/GenBank/DDBJ whole genome shotgun (WGS) entry which is preliminary data.</text>
</comment>
<organism evidence="4 5">
    <name type="scientific">Spectribacter acetivorans</name>
    <dbReference type="NCBI Taxonomy" id="3075603"/>
    <lineage>
        <taxon>Bacteria</taxon>
        <taxon>Pseudomonadati</taxon>
        <taxon>Pseudomonadota</taxon>
        <taxon>Gammaproteobacteria</taxon>
        <taxon>Salinisphaerales</taxon>
        <taxon>Salinisphaeraceae</taxon>
        <taxon>Spectribacter</taxon>
    </lineage>
</organism>
<evidence type="ECO:0000256" key="1">
    <source>
        <dbReference type="SAM" id="MobiDB-lite"/>
    </source>
</evidence>
<name>A0ABU3BBS9_9GAMM</name>
<proteinExistence type="predicted"/>
<dbReference type="Pfam" id="PF01471">
    <property type="entry name" value="PG_binding_1"/>
    <property type="match status" value="1"/>
</dbReference>
<feature type="compositionally biased region" description="Low complexity" evidence="1">
    <location>
        <begin position="55"/>
        <end position="67"/>
    </location>
</feature>
<keyword evidence="2" id="KW-1133">Transmembrane helix</keyword>
<feature type="compositionally biased region" description="Polar residues" evidence="1">
    <location>
        <begin position="297"/>
        <end position="323"/>
    </location>
</feature>
<accession>A0ABU3BBS9</accession>
<feature type="region of interest" description="Disordered" evidence="1">
    <location>
        <begin position="1"/>
        <end position="72"/>
    </location>
</feature>
<reference evidence="4 5" key="1">
    <citation type="submission" date="2023-09" db="EMBL/GenBank/DDBJ databases">
        <authorList>
            <person name="Rey-Velasco X."/>
        </authorList>
    </citation>
    <scope>NUCLEOTIDE SEQUENCE [LARGE SCALE GENOMIC DNA]</scope>
    <source>
        <strain evidence="4 5">P385</strain>
    </source>
</reference>
<dbReference type="InterPro" id="IPR036365">
    <property type="entry name" value="PGBD-like_sf"/>
</dbReference>
<keyword evidence="5" id="KW-1185">Reference proteome</keyword>
<dbReference type="InterPro" id="IPR002477">
    <property type="entry name" value="Peptidoglycan-bd-like"/>
</dbReference>
<feature type="domain" description="Peptidoglycan binding-like" evidence="3">
    <location>
        <begin position="243"/>
        <end position="294"/>
    </location>
</feature>
<dbReference type="Gene3D" id="1.10.101.10">
    <property type="entry name" value="PGBD-like superfamily/PGBD"/>
    <property type="match status" value="1"/>
</dbReference>
<dbReference type="InterPro" id="IPR036366">
    <property type="entry name" value="PGBDSf"/>
</dbReference>
<keyword evidence="2" id="KW-0472">Membrane</keyword>
<dbReference type="SUPFAM" id="SSF47090">
    <property type="entry name" value="PGBD-like"/>
    <property type="match status" value="1"/>
</dbReference>